<proteinExistence type="predicted"/>
<reference evidence="2" key="1">
    <citation type="journal article" date="2023" name="Science">
        <title>Genome structures resolve the early diversification of teleost fishes.</title>
        <authorList>
            <person name="Parey E."/>
            <person name="Louis A."/>
            <person name="Montfort J."/>
            <person name="Bouchez O."/>
            <person name="Roques C."/>
            <person name="Iampietro C."/>
            <person name="Lluch J."/>
            <person name="Castinel A."/>
            <person name="Donnadieu C."/>
            <person name="Desvignes T."/>
            <person name="Floi Bucao C."/>
            <person name="Jouanno E."/>
            <person name="Wen M."/>
            <person name="Mejri S."/>
            <person name="Dirks R."/>
            <person name="Jansen H."/>
            <person name="Henkel C."/>
            <person name="Chen W.J."/>
            <person name="Zahm M."/>
            <person name="Cabau C."/>
            <person name="Klopp C."/>
            <person name="Thompson A.W."/>
            <person name="Robinson-Rechavi M."/>
            <person name="Braasch I."/>
            <person name="Lecointre G."/>
            <person name="Bobe J."/>
            <person name="Postlethwait J.H."/>
            <person name="Berthelot C."/>
            <person name="Roest Crollius H."/>
            <person name="Guiguen Y."/>
        </authorList>
    </citation>
    <scope>NUCLEOTIDE SEQUENCE</scope>
    <source>
        <strain evidence="2">NC1722</strain>
    </source>
</reference>
<keyword evidence="3" id="KW-1185">Reference proteome</keyword>
<protein>
    <submittedName>
        <fullName evidence="2">Uncharacterized protein</fullName>
    </submittedName>
</protein>
<dbReference type="Proteomes" id="UP001221898">
    <property type="component" value="Unassembled WGS sequence"/>
</dbReference>
<dbReference type="EMBL" id="JAINUG010001001">
    <property type="protein sequence ID" value="KAJ8358398.1"/>
    <property type="molecule type" value="Genomic_DNA"/>
</dbReference>
<sequence>MTFEGESEPVWAKKDGTLAAAAEDERARRSTFFNERLPLDLALSGMLASSPHPSDEETVEGQDSIFTRPPSPPRCERRAQRQAHGAGD</sequence>
<evidence type="ECO:0000313" key="2">
    <source>
        <dbReference type="EMBL" id="KAJ8358398.1"/>
    </source>
</evidence>
<dbReference type="AlphaFoldDB" id="A0AAD7R328"/>
<evidence type="ECO:0000256" key="1">
    <source>
        <dbReference type="SAM" id="MobiDB-lite"/>
    </source>
</evidence>
<accession>A0AAD7R328</accession>
<gene>
    <name evidence="2" type="ORF">AAFF_G00010330</name>
</gene>
<organism evidence="2 3">
    <name type="scientific">Aldrovandia affinis</name>
    <dbReference type="NCBI Taxonomy" id="143900"/>
    <lineage>
        <taxon>Eukaryota</taxon>
        <taxon>Metazoa</taxon>
        <taxon>Chordata</taxon>
        <taxon>Craniata</taxon>
        <taxon>Vertebrata</taxon>
        <taxon>Euteleostomi</taxon>
        <taxon>Actinopterygii</taxon>
        <taxon>Neopterygii</taxon>
        <taxon>Teleostei</taxon>
        <taxon>Notacanthiformes</taxon>
        <taxon>Halosauridae</taxon>
        <taxon>Aldrovandia</taxon>
    </lineage>
</organism>
<feature type="region of interest" description="Disordered" evidence="1">
    <location>
        <begin position="1"/>
        <end position="22"/>
    </location>
</feature>
<evidence type="ECO:0000313" key="3">
    <source>
        <dbReference type="Proteomes" id="UP001221898"/>
    </source>
</evidence>
<comment type="caution">
    <text evidence="2">The sequence shown here is derived from an EMBL/GenBank/DDBJ whole genome shotgun (WGS) entry which is preliminary data.</text>
</comment>
<feature type="region of interest" description="Disordered" evidence="1">
    <location>
        <begin position="45"/>
        <end position="88"/>
    </location>
</feature>
<name>A0AAD7R328_9TELE</name>